<keyword evidence="4" id="KW-0812">Transmembrane</keyword>
<dbReference type="PANTHER" id="PTHR32089:SF112">
    <property type="entry name" value="LYSOZYME-LIKE PROTEIN-RELATED"/>
    <property type="match status" value="1"/>
</dbReference>
<evidence type="ECO:0000313" key="7">
    <source>
        <dbReference type="Proteomes" id="UP001209229"/>
    </source>
</evidence>
<dbReference type="Pfam" id="PF00015">
    <property type="entry name" value="MCPsignal"/>
    <property type="match status" value="1"/>
</dbReference>
<dbReference type="InterPro" id="IPR004089">
    <property type="entry name" value="MCPsignal_dom"/>
</dbReference>
<dbReference type="Gene3D" id="1.10.287.950">
    <property type="entry name" value="Methyl-accepting chemotaxis protein"/>
    <property type="match status" value="1"/>
</dbReference>
<dbReference type="InterPro" id="IPR004090">
    <property type="entry name" value="Chemotax_Me-accpt_rcpt"/>
</dbReference>
<comment type="similarity">
    <text evidence="2">Belongs to the methyl-accepting chemotaxis (MCP) protein family.</text>
</comment>
<dbReference type="PROSITE" id="PS50111">
    <property type="entry name" value="CHEMOTAXIS_TRANSDUC_2"/>
    <property type="match status" value="1"/>
</dbReference>
<keyword evidence="1 3" id="KW-0807">Transducer</keyword>
<evidence type="ECO:0000256" key="3">
    <source>
        <dbReference type="PROSITE-ProRule" id="PRU00284"/>
    </source>
</evidence>
<accession>A0AAE3M396</accession>
<reference evidence="6" key="1">
    <citation type="submission" date="2022-10" db="EMBL/GenBank/DDBJ databases">
        <authorList>
            <person name="Yu W.X."/>
        </authorList>
    </citation>
    <scope>NUCLEOTIDE SEQUENCE</scope>
    <source>
        <strain evidence="6">AAT</strain>
    </source>
</reference>
<gene>
    <name evidence="6" type="ORF">OM075_06005</name>
</gene>
<evidence type="ECO:0000256" key="2">
    <source>
        <dbReference type="ARBA" id="ARBA00029447"/>
    </source>
</evidence>
<dbReference type="AlphaFoldDB" id="A0AAE3M396"/>
<keyword evidence="4" id="KW-0472">Membrane</keyword>
<dbReference type="Proteomes" id="UP001209229">
    <property type="component" value="Unassembled WGS sequence"/>
</dbReference>
<dbReference type="GO" id="GO:0006935">
    <property type="term" value="P:chemotaxis"/>
    <property type="evidence" value="ECO:0007669"/>
    <property type="project" value="InterPro"/>
</dbReference>
<feature type="domain" description="Methyl-accepting transducer" evidence="5">
    <location>
        <begin position="116"/>
        <end position="342"/>
    </location>
</feature>
<dbReference type="GO" id="GO:0007165">
    <property type="term" value="P:signal transduction"/>
    <property type="evidence" value="ECO:0007669"/>
    <property type="project" value="UniProtKB-KW"/>
</dbReference>
<dbReference type="PRINTS" id="PR00260">
    <property type="entry name" value="CHEMTRNSDUCR"/>
</dbReference>
<evidence type="ECO:0000256" key="1">
    <source>
        <dbReference type="ARBA" id="ARBA00023224"/>
    </source>
</evidence>
<dbReference type="GO" id="GO:0004888">
    <property type="term" value="F:transmembrane signaling receptor activity"/>
    <property type="evidence" value="ECO:0007669"/>
    <property type="project" value="InterPro"/>
</dbReference>
<keyword evidence="4" id="KW-1133">Transmembrane helix</keyword>
<feature type="transmembrane region" description="Helical" evidence="4">
    <location>
        <begin position="12"/>
        <end position="35"/>
    </location>
</feature>
<dbReference type="EMBL" id="JAPDPJ010000009">
    <property type="protein sequence ID" value="MCW3786012.1"/>
    <property type="molecule type" value="Genomic_DNA"/>
</dbReference>
<sequence>MPKRKKSILRKLFRNMMFFGVLMGFVFPVYAHFFVEWKDGLFIYFLIGCIMAGVIVGIVSFSFVKTILIKELLKVSTIAKNVTQKDISVHLNLNSDDAVGEIAHGFSEIIKSLNLFVSETKKITNNVQKFNGKSKDHSTNEISHLENSITDIKAVSDKISSLSNTIQQDILSIQTTVLRSGETLQNIDKKVNDFSDKMNTLMSKTEEINSIINIISNVAQQTNLLALNASIEASKAGEFGKSFAVVANEVRLLSGNINNSVADIIHISQSINENLNDANLINKDIMNQFKNNLVENIKFSEVVNGVENHTSSNMLENENLMQSINQLKDTVLVMNASFESFYDSVSHLNSFVKDYKTISKN</sequence>
<dbReference type="SMART" id="SM00283">
    <property type="entry name" value="MA"/>
    <property type="match status" value="1"/>
</dbReference>
<comment type="caution">
    <text evidence="6">The sequence shown here is derived from an EMBL/GenBank/DDBJ whole genome shotgun (WGS) entry which is preliminary data.</text>
</comment>
<evidence type="ECO:0000259" key="5">
    <source>
        <dbReference type="PROSITE" id="PS50111"/>
    </source>
</evidence>
<protein>
    <submittedName>
        <fullName evidence="6">Methyl-accepting chemotaxis protein</fullName>
    </submittedName>
</protein>
<dbReference type="Gene3D" id="6.10.340.10">
    <property type="match status" value="1"/>
</dbReference>
<proteinExistence type="inferred from homology"/>
<dbReference type="PANTHER" id="PTHR32089">
    <property type="entry name" value="METHYL-ACCEPTING CHEMOTAXIS PROTEIN MCPB"/>
    <property type="match status" value="1"/>
</dbReference>
<dbReference type="RefSeq" id="WP_301189582.1">
    <property type="nucleotide sequence ID" value="NZ_JAPDPJ010000009.1"/>
</dbReference>
<dbReference type="GO" id="GO:0016020">
    <property type="term" value="C:membrane"/>
    <property type="evidence" value="ECO:0007669"/>
    <property type="project" value="InterPro"/>
</dbReference>
<feature type="transmembrane region" description="Helical" evidence="4">
    <location>
        <begin position="41"/>
        <end position="64"/>
    </location>
</feature>
<evidence type="ECO:0000313" key="6">
    <source>
        <dbReference type="EMBL" id="MCW3786012.1"/>
    </source>
</evidence>
<organism evidence="6 7">
    <name type="scientific">Plebeiibacterium sediminum</name>
    <dbReference type="NCBI Taxonomy" id="2992112"/>
    <lineage>
        <taxon>Bacteria</taxon>
        <taxon>Pseudomonadati</taxon>
        <taxon>Bacteroidota</taxon>
        <taxon>Bacteroidia</taxon>
        <taxon>Marinilabiliales</taxon>
        <taxon>Marinilabiliaceae</taxon>
        <taxon>Plebeiibacterium</taxon>
    </lineage>
</organism>
<name>A0AAE3M396_9BACT</name>
<keyword evidence="7" id="KW-1185">Reference proteome</keyword>
<evidence type="ECO:0000256" key="4">
    <source>
        <dbReference type="SAM" id="Phobius"/>
    </source>
</evidence>
<dbReference type="SUPFAM" id="SSF58104">
    <property type="entry name" value="Methyl-accepting chemotaxis protein (MCP) signaling domain"/>
    <property type="match status" value="1"/>
</dbReference>